<dbReference type="AlphaFoldDB" id="M1K449"/>
<reference evidence="1" key="1">
    <citation type="journal article" date="2013" name="Eukaryot. Cell">
        <title>Extremely Reduced Levels of Heterozygosity in the Vertebrate Pathogen Encephalitozoon cuniculi.</title>
        <authorList>
            <person name="Selman M."/>
            <person name="Sak B."/>
            <person name="Kvac M."/>
            <person name="Farinelli L."/>
            <person name="Weiss L.M."/>
            <person name="Corradi N."/>
        </authorList>
    </citation>
    <scope>NUCLEOTIDE SEQUENCE</scope>
</reference>
<dbReference type="VEuPathDB" id="MicrosporidiaDB:ECU06_1240"/>
<dbReference type="VEuPathDB" id="MicrosporidiaDB:AEWQ_061190"/>
<dbReference type="EMBL" id="KC513609">
    <property type="protein sequence ID" value="AGE95688.1"/>
    <property type="molecule type" value="Genomic_DNA"/>
</dbReference>
<protein>
    <submittedName>
        <fullName evidence="1">Uncharacterized protein</fullName>
    </submittedName>
</protein>
<proteinExistence type="predicted"/>
<evidence type="ECO:0000313" key="1">
    <source>
        <dbReference type="EMBL" id="AGE95688.1"/>
    </source>
</evidence>
<dbReference type="VEuPathDB" id="MicrosporidiaDB:AEWR_061200"/>
<gene>
    <name evidence="1" type="ORF">ECU06_1240</name>
</gene>
<accession>M1K449</accession>
<sequence length="416" mass="48433">MVNCETCGATLEIIENEYICSEGHIIKNRVEVSTEEASVPVGGAPNKLKVQTSFTTKYGEDYVDLLIFHALFNDIRNYLGIKSTKYFDIFTNFIKEGPGQTLEKSLLILPALGALTYYSKRVEMEAEGKPYLYLDYYRSMMSYPYQERRKAKFEALGINTKRPLVAPFCLSGFSLVPVSSVLKYLGESGIVLQKNRFGMRLTTFYDETGVLDEEVENNKACFRQDLRRDYQMFFCYLQRICDIFLLEITEHLEKKFRAYFYVLDLTQSIHIPEIDISLFLYIYIMNYKKDFDVQKAMANLENSGIKFHFSPPEEPVSTEPKTTSYSKEDLESYLRILISKITWVCSYNLKTKVGRLKTLLSCSKTANMLNSYWKRQNDKHKLVFVRNVWYIKKLMFLKRMKDMKNSSNAISNSTSD</sequence>
<organism evidence="1">
    <name type="scientific">Encephalitozoon cuniculi</name>
    <name type="common">Microsporidian parasite</name>
    <dbReference type="NCBI Taxonomy" id="6035"/>
    <lineage>
        <taxon>Eukaryota</taxon>
        <taxon>Fungi</taxon>
        <taxon>Fungi incertae sedis</taxon>
        <taxon>Microsporidia</taxon>
        <taxon>Unikaryonidae</taxon>
        <taxon>Encephalitozoon</taxon>
    </lineage>
</organism>
<dbReference type="VEuPathDB" id="MicrosporidiaDB:M970_061200"/>
<dbReference type="VEuPathDB" id="MicrosporidiaDB:AEWD_061220"/>
<name>M1K449_ENCCN</name>